<dbReference type="Proteomes" id="UP001152888">
    <property type="component" value="Unassembled WGS sequence"/>
</dbReference>
<proteinExistence type="predicted"/>
<reference evidence="2" key="1">
    <citation type="submission" date="2022-03" db="EMBL/GenBank/DDBJ databases">
        <authorList>
            <person name="Sayadi A."/>
        </authorList>
    </citation>
    <scope>NUCLEOTIDE SEQUENCE</scope>
</reference>
<comment type="caution">
    <text evidence="2">The sequence shown here is derived from an EMBL/GenBank/DDBJ whole genome shotgun (WGS) entry which is preliminary data.</text>
</comment>
<accession>A0A9P0LFG5</accession>
<sequence>MFPGLFGPLQQLQLRLVAVVFYFLILLLLENLSYQSILLGSMFCWSKVL</sequence>
<dbReference type="AlphaFoldDB" id="A0A9P0LFG5"/>
<evidence type="ECO:0000313" key="3">
    <source>
        <dbReference type="Proteomes" id="UP001152888"/>
    </source>
</evidence>
<keyword evidence="1" id="KW-1133">Transmembrane helix</keyword>
<gene>
    <name evidence="2" type="ORF">ACAOBT_LOCUS19512</name>
</gene>
<name>A0A9P0LFG5_ACAOB</name>
<feature type="transmembrane region" description="Helical" evidence="1">
    <location>
        <begin position="12"/>
        <end position="29"/>
    </location>
</feature>
<protein>
    <submittedName>
        <fullName evidence="2">Uncharacterized protein</fullName>
    </submittedName>
</protein>
<organism evidence="2 3">
    <name type="scientific">Acanthoscelides obtectus</name>
    <name type="common">Bean weevil</name>
    <name type="synonym">Bruchus obtectus</name>
    <dbReference type="NCBI Taxonomy" id="200917"/>
    <lineage>
        <taxon>Eukaryota</taxon>
        <taxon>Metazoa</taxon>
        <taxon>Ecdysozoa</taxon>
        <taxon>Arthropoda</taxon>
        <taxon>Hexapoda</taxon>
        <taxon>Insecta</taxon>
        <taxon>Pterygota</taxon>
        <taxon>Neoptera</taxon>
        <taxon>Endopterygota</taxon>
        <taxon>Coleoptera</taxon>
        <taxon>Polyphaga</taxon>
        <taxon>Cucujiformia</taxon>
        <taxon>Chrysomeloidea</taxon>
        <taxon>Chrysomelidae</taxon>
        <taxon>Bruchinae</taxon>
        <taxon>Bruchini</taxon>
        <taxon>Acanthoscelides</taxon>
    </lineage>
</organism>
<keyword evidence="3" id="KW-1185">Reference proteome</keyword>
<dbReference type="OrthoDB" id="6750918at2759"/>
<dbReference type="EMBL" id="CAKOFQ010007081">
    <property type="protein sequence ID" value="CAH1990211.1"/>
    <property type="molecule type" value="Genomic_DNA"/>
</dbReference>
<keyword evidence="1" id="KW-0472">Membrane</keyword>
<evidence type="ECO:0000313" key="2">
    <source>
        <dbReference type="EMBL" id="CAH1990211.1"/>
    </source>
</evidence>
<evidence type="ECO:0000256" key="1">
    <source>
        <dbReference type="SAM" id="Phobius"/>
    </source>
</evidence>
<keyword evidence="1" id="KW-0812">Transmembrane</keyword>